<sequence>MNFGSDVVDLPIRFIKTTSFSRKSQTYPESQHNKCQTGYCLDTLLNGTSPQDATILLRFVLTGPPDDHSNLSQRCGRPSTINANLWSLETRHTRKMRADKRMLHDFIGFGTHDPVGPKIPTGK</sequence>
<keyword evidence="2" id="KW-1185">Reference proteome</keyword>
<protein>
    <submittedName>
        <fullName evidence="1">Uncharacterized protein</fullName>
    </submittedName>
</protein>
<proteinExistence type="predicted"/>
<dbReference type="AlphaFoldDB" id="D2A122"/>
<dbReference type="HOGENOM" id="CLU_2018167_0_0_1"/>
<name>D2A122_TRICA</name>
<evidence type="ECO:0000313" key="2">
    <source>
        <dbReference type="Proteomes" id="UP000007266"/>
    </source>
</evidence>
<accession>D2A122</accession>
<reference evidence="1 2" key="1">
    <citation type="journal article" date="2008" name="Nature">
        <title>The genome of the model beetle and pest Tribolium castaneum.</title>
        <authorList>
            <consortium name="Tribolium Genome Sequencing Consortium"/>
            <person name="Richards S."/>
            <person name="Gibbs R.A."/>
            <person name="Weinstock G.M."/>
            <person name="Brown S.J."/>
            <person name="Denell R."/>
            <person name="Beeman R.W."/>
            <person name="Gibbs R."/>
            <person name="Beeman R.W."/>
            <person name="Brown S.J."/>
            <person name="Bucher G."/>
            <person name="Friedrich M."/>
            <person name="Grimmelikhuijzen C.J."/>
            <person name="Klingler M."/>
            <person name="Lorenzen M."/>
            <person name="Richards S."/>
            <person name="Roth S."/>
            <person name="Schroder R."/>
            <person name="Tautz D."/>
            <person name="Zdobnov E.M."/>
            <person name="Muzny D."/>
            <person name="Gibbs R.A."/>
            <person name="Weinstock G.M."/>
            <person name="Attaway T."/>
            <person name="Bell S."/>
            <person name="Buhay C.J."/>
            <person name="Chandrabose M.N."/>
            <person name="Chavez D."/>
            <person name="Clerk-Blankenburg K.P."/>
            <person name="Cree A."/>
            <person name="Dao M."/>
            <person name="Davis C."/>
            <person name="Chacko J."/>
            <person name="Dinh H."/>
            <person name="Dugan-Rocha S."/>
            <person name="Fowler G."/>
            <person name="Garner T.T."/>
            <person name="Garnes J."/>
            <person name="Gnirke A."/>
            <person name="Hawes A."/>
            <person name="Hernandez J."/>
            <person name="Hines S."/>
            <person name="Holder M."/>
            <person name="Hume J."/>
            <person name="Jhangiani S.N."/>
            <person name="Joshi V."/>
            <person name="Khan Z.M."/>
            <person name="Jackson L."/>
            <person name="Kovar C."/>
            <person name="Kowis A."/>
            <person name="Lee S."/>
            <person name="Lewis L.R."/>
            <person name="Margolis J."/>
            <person name="Morgan M."/>
            <person name="Nazareth L.V."/>
            <person name="Nguyen N."/>
            <person name="Okwuonu G."/>
            <person name="Parker D."/>
            <person name="Richards S."/>
            <person name="Ruiz S.J."/>
            <person name="Santibanez J."/>
            <person name="Savard J."/>
            <person name="Scherer S.E."/>
            <person name="Schneider B."/>
            <person name="Sodergren E."/>
            <person name="Tautz D."/>
            <person name="Vattahil S."/>
            <person name="Villasana D."/>
            <person name="White C.S."/>
            <person name="Wright R."/>
            <person name="Park Y."/>
            <person name="Beeman R.W."/>
            <person name="Lord J."/>
            <person name="Oppert B."/>
            <person name="Lorenzen M."/>
            <person name="Brown S."/>
            <person name="Wang L."/>
            <person name="Savard J."/>
            <person name="Tautz D."/>
            <person name="Richards S."/>
            <person name="Weinstock G."/>
            <person name="Gibbs R.A."/>
            <person name="Liu Y."/>
            <person name="Worley K."/>
            <person name="Weinstock G."/>
            <person name="Elsik C.G."/>
            <person name="Reese J.T."/>
            <person name="Elhaik E."/>
            <person name="Landan G."/>
            <person name="Graur D."/>
            <person name="Arensburger P."/>
            <person name="Atkinson P."/>
            <person name="Beeman R.W."/>
            <person name="Beidler J."/>
            <person name="Brown S.J."/>
            <person name="Demuth J.P."/>
            <person name="Drury D.W."/>
            <person name="Du Y.Z."/>
            <person name="Fujiwara H."/>
            <person name="Lorenzen M."/>
            <person name="Maselli V."/>
            <person name="Osanai M."/>
            <person name="Park Y."/>
            <person name="Robertson H.M."/>
            <person name="Tu Z."/>
            <person name="Wang J.J."/>
            <person name="Wang S."/>
            <person name="Richards S."/>
            <person name="Song H."/>
            <person name="Zhang L."/>
            <person name="Sodergren E."/>
            <person name="Werner D."/>
            <person name="Stanke M."/>
            <person name="Morgenstern B."/>
            <person name="Solovyev V."/>
            <person name="Kosarev P."/>
            <person name="Brown G."/>
            <person name="Chen H.C."/>
            <person name="Ermolaeva O."/>
            <person name="Hlavina W."/>
            <person name="Kapustin Y."/>
            <person name="Kiryutin B."/>
            <person name="Kitts P."/>
            <person name="Maglott D."/>
            <person name="Pruitt K."/>
            <person name="Sapojnikov V."/>
            <person name="Souvorov A."/>
            <person name="Mackey A.J."/>
            <person name="Waterhouse R.M."/>
            <person name="Wyder S."/>
            <person name="Zdobnov E.M."/>
            <person name="Zdobnov E.M."/>
            <person name="Wyder S."/>
            <person name="Kriventseva E.V."/>
            <person name="Kadowaki T."/>
            <person name="Bork P."/>
            <person name="Aranda M."/>
            <person name="Bao R."/>
            <person name="Beermann A."/>
            <person name="Berns N."/>
            <person name="Bolognesi R."/>
            <person name="Bonneton F."/>
            <person name="Bopp D."/>
            <person name="Brown S.J."/>
            <person name="Bucher G."/>
            <person name="Butts T."/>
            <person name="Chaumot A."/>
            <person name="Denell R.E."/>
            <person name="Ferrier D.E."/>
            <person name="Friedrich M."/>
            <person name="Gordon C.M."/>
            <person name="Jindra M."/>
            <person name="Klingler M."/>
            <person name="Lan Q."/>
            <person name="Lattorff H.M."/>
            <person name="Laudet V."/>
            <person name="von Levetsow C."/>
            <person name="Liu Z."/>
            <person name="Lutz R."/>
            <person name="Lynch J.A."/>
            <person name="da Fonseca R.N."/>
            <person name="Posnien N."/>
            <person name="Reuter R."/>
            <person name="Roth S."/>
            <person name="Savard J."/>
            <person name="Schinko J.B."/>
            <person name="Schmitt C."/>
            <person name="Schoppmeier M."/>
            <person name="Schroder R."/>
            <person name="Shippy T.D."/>
            <person name="Simonnet F."/>
            <person name="Marques-Souza H."/>
            <person name="Tautz D."/>
            <person name="Tomoyasu Y."/>
            <person name="Trauner J."/>
            <person name="Van der Zee M."/>
            <person name="Vervoort M."/>
            <person name="Wittkopp N."/>
            <person name="Wimmer E.A."/>
            <person name="Yang X."/>
            <person name="Jones A.K."/>
            <person name="Sattelle D.B."/>
            <person name="Ebert P.R."/>
            <person name="Nelson D."/>
            <person name="Scott J.G."/>
            <person name="Beeman R.W."/>
            <person name="Muthukrishnan S."/>
            <person name="Kramer K.J."/>
            <person name="Arakane Y."/>
            <person name="Beeman R.W."/>
            <person name="Zhu Q."/>
            <person name="Hogenkamp D."/>
            <person name="Dixit R."/>
            <person name="Oppert B."/>
            <person name="Jiang H."/>
            <person name="Zou Z."/>
            <person name="Marshall J."/>
            <person name="Elpidina E."/>
            <person name="Vinokurov K."/>
            <person name="Oppert C."/>
            <person name="Zou Z."/>
            <person name="Evans J."/>
            <person name="Lu Z."/>
            <person name="Zhao P."/>
            <person name="Sumathipala N."/>
            <person name="Altincicek B."/>
            <person name="Vilcinskas A."/>
            <person name="Williams M."/>
            <person name="Hultmark D."/>
            <person name="Hetru C."/>
            <person name="Jiang H."/>
            <person name="Grimmelikhuijzen C.J."/>
            <person name="Hauser F."/>
            <person name="Cazzamali G."/>
            <person name="Williamson M."/>
            <person name="Park Y."/>
            <person name="Li B."/>
            <person name="Tanaka Y."/>
            <person name="Predel R."/>
            <person name="Neupert S."/>
            <person name="Schachtner J."/>
            <person name="Verleyen P."/>
            <person name="Raible F."/>
            <person name="Bork P."/>
            <person name="Friedrich M."/>
            <person name="Walden K.K."/>
            <person name="Robertson H.M."/>
            <person name="Angeli S."/>
            <person name="Foret S."/>
            <person name="Bucher G."/>
            <person name="Schuetz S."/>
            <person name="Maleszka R."/>
            <person name="Wimmer E.A."/>
            <person name="Beeman R.W."/>
            <person name="Lorenzen M."/>
            <person name="Tomoyasu Y."/>
            <person name="Miller S.C."/>
            <person name="Grossmann D."/>
            <person name="Bucher G."/>
        </authorList>
    </citation>
    <scope>NUCLEOTIDE SEQUENCE [LARGE SCALE GENOMIC DNA]</scope>
    <source>
        <strain evidence="1 2">Georgia GA2</strain>
    </source>
</reference>
<gene>
    <name evidence="1" type="primary">GLEAN_08313</name>
    <name evidence="1" type="ORF">TcasGA2_TC008313</name>
</gene>
<dbReference type="EMBL" id="KQ971338">
    <property type="protein sequence ID" value="EFA02594.1"/>
    <property type="molecule type" value="Genomic_DNA"/>
</dbReference>
<evidence type="ECO:0000313" key="1">
    <source>
        <dbReference type="EMBL" id="EFA02594.1"/>
    </source>
</evidence>
<dbReference type="Proteomes" id="UP000007266">
    <property type="component" value="Linkage group 4"/>
</dbReference>
<dbReference type="InParanoid" id="D2A122"/>
<organism evidence="1 2">
    <name type="scientific">Tribolium castaneum</name>
    <name type="common">Red flour beetle</name>
    <dbReference type="NCBI Taxonomy" id="7070"/>
    <lineage>
        <taxon>Eukaryota</taxon>
        <taxon>Metazoa</taxon>
        <taxon>Ecdysozoa</taxon>
        <taxon>Arthropoda</taxon>
        <taxon>Hexapoda</taxon>
        <taxon>Insecta</taxon>
        <taxon>Pterygota</taxon>
        <taxon>Neoptera</taxon>
        <taxon>Endopterygota</taxon>
        <taxon>Coleoptera</taxon>
        <taxon>Polyphaga</taxon>
        <taxon>Cucujiformia</taxon>
        <taxon>Tenebrionidae</taxon>
        <taxon>Tenebrionidae incertae sedis</taxon>
        <taxon>Tribolium</taxon>
    </lineage>
</organism>
<reference evidence="1 2" key="2">
    <citation type="journal article" date="2010" name="Nucleic Acids Res.">
        <title>BeetleBase in 2010: revisions to provide comprehensive genomic information for Tribolium castaneum.</title>
        <authorList>
            <person name="Kim H.S."/>
            <person name="Murphy T."/>
            <person name="Xia J."/>
            <person name="Caragea D."/>
            <person name="Park Y."/>
            <person name="Beeman R.W."/>
            <person name="Lorenzen M.D."/>
            <person name="Butcher S."/>
            <person name="Manak J.R."/>
            <person name="Brown S.J."/>
        </authorList>
    </citation>
    <scope>GENOME REANNOTATION</scope>
    <source>
        <strain evidence="1 2">Georgia GA2</strain>
    </source>
</reference>